<dbReference type="PROSITE" id="PS50042">
    <property type="entry name" value="CNMP_BINDING_3"/>
    <property type="match status" value="1"/>
</dbReference>
<dbReference type="PANTHER" id="PTHR24567:SF74">
    <property type="entry name" value="HTH-TYPE TRANSCRIPTIONAL REGULATOR ARCR"/>
    <property type="match status" value="1"/>
</dbReference>
<name>A0A2M9XF68_9LEPT</name>
<dbReference type="OrthoDB" id="334585at2"/>
<dbReference type="EMBL" id="NPDN01000003">
    <property type="protein sequence ID" value="PJZ26326.1"/>
    <property type="molecule type" value="Genomic_DNA"/>
</dbReference>
<feature type="domain" description="Cyclic nucleotide-binding" evidence="1">
    <location>
        <begin position="14"/>
        <end position="134"/>
    </location>
</feature>
<dbReference type="AlphaFoldDB" id="A0A2M9XF68"/>
<evidence type="ECO:0000313" key="3">
    <source>
        <dbReference type="Proteomes" id="UP000232196"/>
    </source>
</evidence>
<dbReference type="Pfam" id="PF00027">
    <property type="entry name" value="cNMP_binding"/>
    <property type="match status" value="1"/>
</dbReference>
<keyword evidence="3" id="KW-1185">Reference proteome</keyword>
<accession>A0A2M9XF68</accession>
<dbReference type="InterPro" id="IPR050397">
    <property type="entry name" value="Env_Response_Regulators"/>
</dbReference>
<evidence type="ECO:0000259" key="1">
    <source>
        <dbReference type="PROSITE" id="PS50042"/>
    </source>
</evidence>
<dbReference type="GO" id="GO:0003700">
    <property type="term" value="F:DNA-binding transcription factor activity"/>
    <property type="evidence" value="ECO:0007669"/>
    <property type="project" value="TreeGrafter"/>
</dbReference>
<organism evidence="2 3">
    <name type="scientific">Leptospira hartskeerlii</name>
    <dbReference type="NCBI Taxonomy" id="2023177"/>
    <lineage>
        <taxon>Bacteria</taxon>
        <taxon>Pseudomonadati</taxon>
        <taxon>Spirochaetota</taxon>
        <taxon>Spirochaetia</taxon>
        <taxon>Leptospirales</taxon>
        <taxon>Leptospiraceae</taxon>
        <taxon>Leptospira</taxon>
    </lineage>
</organism>
<reference evidence="2 3" key="1">
    <citation type="submission" date="2017-07" db="EMBL/GenBank/DDBJ databases">
        <title>Leptospira spp. isolated from tropical soils.</title>
        <authorList>
            <person name="Thibeaux R."/>
            <person name="Iraola G."/>
            <person name="Ferres I."/>
            <person name="Bierque E."/>
            <person name="Girault D."/>
            <person name="Soupe-Gilbert M.-E."/>
            <person name="Picardeau M."/>
            <person name="Goarant C."/>
        </authorList>
    </citation>
    <scope>NUCLEOTIDE SEQUENCE [LARGE SCALE GENOMIC DNA]</scope>
    <source>
        <strain evidence="2 3">MCA1-C-A1</strain>
    </source>
</reference>
<gene>
    <name evidence="2" type="ORF">CH357_07480</name>
</gene>
<dbReference type="Proteomes" id="UP000232196">
    <property type="component" value="Unassembled WGS sequence"/>
</dbReference>
<dbReference type="InterPro" id="IPR018490">
    <property type="entry name" value="cNMP-bd_dom_sf"/>
</dbReference>
<evidence type="ECO:0000313" key="2">
    <source>
        <dbReference type="EMBL" id="PJZ26326.1"/>
    </source>
</evidence>
<dbReference type="InterPro" id="IPR014710">
    <property type="entry name" value="RmlC-like_jellyroll"/>
</dbReference>
<protein>
    <submittedName>
        <fullName evidence="2">cAMP-binding protein</fullName>
    </submittedName>
</protein>
<proteinExistence type="predicted"/>
<dbReference type="GO" id="GO:0005829">
    <property type="term" value="C:cytosol"/>
    <property type="evidence" value="ECO:0007669"/>
    <property type="project" value="TreeGrafter"/>
</dbReference>
<dbReference type="PANTHER" id="PTHR24567">
    <property type="entry name" value="CRP FAMILY TRANSCRIPTIONAL REGULATORY PROTEIN"/>
    <property type="match status" value="1"/>
</dbReference>
<dbReference type="InterPro" id="IPR000595">
    <property type="entry name" value="cNMP-bd_dom"/>
</dbReference>
<dbReference type="SMART" id="SM00100">
    <property type="entry name" value="cNMP"/>
    <property type="match status" value="1"/>
</dbReference>
<dbReference type="CDD" id="cd00038">
    <property type="entry name" value="CAP_ED"/>
    <property type="match status" value="1"/>
</dbReference>
<comment type="caution">
    <text evidence="2">The sequence shown here is derived from an EMBL/GenBank/DDBJ whole genome shotgun (WGS) entry which is preliminary data.</text>
</comment>
<dbReference type="Gene3D" id="2.60.120.10">
    <property type="entry name" value="Jelly Rolls"/>
    <property type="match status" value="1"/>
</dbReference>
<dbReference type="SUPFAM" id="SSF51206">
    <property type="entry name" value="cAMP-binding domain-like"/>
    <property type="match status" value="1"/>
</dbReference>
<sequence>MQHTTEEILHQIYLFSSFSMDELAKIAEKTKYKVLEQGDAVYQEGNEAKAFYVVMYGTLKILTSTEKGNDVNVTTIATGDHFGEFPFLDQGKRAGTVEAMERCELLEIPFEHLQHILDSDKELALKFYKGITTYLVKRMRLLTHDLAYARELKKRYS</sequence>
<dbReference type="RefSeq" id="WP_100706114.1">
    <property type="nucleotide sequence ID" value="NZ_NPDL01000003.1"/>
</dbReference>